<keyword evidence="12" id="KW-0753">Steroid metabolism</keyword>
<protein>
    <recommendedName>
        <fullName evidence="16">Ergosterol biosynthetic protein 28</fullName>
    </recommendedName>
</protein>
<dbReference type="InterPro" id="IPR005352">
    <property type="entry name" value="Erg28"/>
</dbReference>
<feature type="transmembrane region" description="Helical" evidence="13">
    <location>
        <begin position="47"/>
        <end position="67"/>
    </location>
</feature>
<evidence type="ECO:0000313" key="14">
    <source>
        <dbReference type="EMBL" id="KAK9818265.1"/>
    </source>
</evidence>
<organism evidence="14 15">
    <name type="scientific">[Myrmecia] bisecta</name>
    <dbReference type="NCBI Taxonomy" id="41462"/>
    <lineage>
        <taxon>Eukaryota</taxon>
        <taxon>Viridiplantae</taxon>
        <taxon>Chlorophyta</taxon>
        <taxon>core chlorophytes</taxon>
        <taxon>Trebouxiophyceae</taxon>
        <taxon>Trebouxiales</taxon>
        <taxon>Trebouxiaceae</taxon>
        <taxon>Myrmecia</taxon>
    </lineage>
</organism>
<dbReference type="PANTHER" id="PTHR15451">
    <property type="entry name" value="ERGOSTEROL BIOSYNTHETIC PROTEIN 28-RELATED"/>
    <property type="match status" value="1"/>
</dbReference>
<dbReference type="AlphaFoldDB" id="A0AAW1Q7L9"/>
<keyword evidence="15" id="KW-1185">Reference proteome</keyword>
<feature type="transmembrane region" description="Helical" evidence="13">
    <location>
        <begin position="7"/>
        <end position="27"/>
    </location>
</feature>
<dbReference type="EMBL" id="JALJOR010000004">
    <property type="protein sequence ID" value="KAK9818265.1"/>
    <property type="molecule type" value="Genomic_DNA"/>
</dbReference>
<sequence length="145" mass="16174">MPSVTALRRWLVFVALLRLLSVYLGFFQPKRLATNLFDKAPEQVTDLYGRTFATWTTVTCALCLLCARNPRVPAIYGATLFSFAIALVHFASELLFFETISLVNALQPMFFAAVSVLWMGAGWNYYTSLAATETSEDQVTSGKLE</sequence>
<keyword evidence="6" id="KW-0752">Steroid biosynthesis</keyword>
<evidence type="ECO:0000256" key="1">
    <source>
        <dbReference type="ARBA" id="ARBA00004477"/>
    </source>
</evidence>
<keyword evidence="7 13" id="KW-1133">Transmembrane helix</keyword>
<evidence type="ECO:0000256" key="6">
    <source>
        <dbReference type="ARBA" id="ARBA00022955"/>
    </source>
</evidence>
<name>A0AAW1Q7L9_9CHLO</name>
<keyword evidence="4 13" id="KW-0812">Transmembrane</keyword>
<dbReference type="PANTHER" id="PTHR15451:SF19">
    <property type="entry name" value="ERGOSTEROL BIOSYNTHETIC PROTEIN 28 HOMOLOG"/>
    <property type="match status" value="1"/>
</dbReference>
<evidence type="ECO:0008006" key="16">
    <source>
        <dbReference type="Google" id="ProtNLM"/>
    </source>
</evidence>
<evidence type="ECO:0000256" key="4">
    <source>
        <dbReference type="ARBA" id="ARBA00022692"/>
    </source>
</evidence>
<dbReference type="Pfam" id="PF03694">
    <property type="entry name" value="Erg28"/>
    <property type="match status" value="1"/>
</dbReference>
<comment type="subcellular location">
    <subcellularLocation>
        <location evidence="1">Endoplasmic reticulum membrane</location>
        <topology evidence="1">Multi-pass membrane protein</topology>
    </subcellularLocation>
</comment>
<gene>
    <name evidence="14" type="ORF">WJX72_009742</name>
</gene>
<feature type="transmembrane region" description="Helical" evidence="13">
    <location>
        <begin position="74"/>
        <end position="97"/>
    </location>
</feature>
<comment type="similarity">
    <text evidence="2">Belongs to the ERG28 family.</text>
</comment>
<dbReference type="GO" id="GO:0030674">
    <property type="term" value="F:protein-macromolecule adaptor activity"/>
    <property type="evidence" value="ECO:0007669"/>
    <property type="project" value="TreeGrafter"/>
</dbReference>
<comment type="caution">
    <text evidence="14">The sequence shown here is derived from an EMBL/GenBank/DDBJ whole genome shotgun (WGS) entry which is preliminary data.</text>
</comment>
<feature type="transmembrane region" description="Helical" evidence="13">
    <location>
        <begin position="109"/>
        <end position="126"/>
    </location>
</feature>
<evidence type="ECO:0000256" key="9">
    <source>
        <dbReference type="ARBA" id="ARBA00023098"/>
    </source>
</evidence>
<evidence type="ECO:0000256" key="2">
    <source>
        <dbReference type="ARBA" id="ARBA00005377"/>
    </source>
</evidence>
<evidence type="ECO:0000256" key="3">
    <source>
        <dbReference type="ARBA" id="ARBA00022516"/>
    </source>
</evidence>
<proteinExistence type="inferred from homology"/>
<evidence type="ECO:0000256" key="10">
    <source>
        <dbReference type="ARBA" id="ARBA00023136"/>
    </source>
</evidence>
<dbReference type="GO" id="GO:0016126">
    <property type="term" value="P:sterol biosynthetic process"/>
    <property type="evidence" value="ECO:0007669"/>
    <property type="project" value="UniProtKB-KW"/>
</dbReference>
<dbReference type="GO" id="GO:0005789">
    <property type="term" value="C:endoplasmic reticulum membrane"/>
    <property type="evidence" value="ECO:0007669"/>
    <property type="project" value="UniProtKB-SubCell"/>
</dbReference>
<evidence type="ECO:0000256" key="12">
    <source>
        <dbReference type="ARBA" id="ARBA00023221"/>
    </source>
</evidence>
<keyword evidence="5" id="KW-0256">Endoplasmic reticulum</keyword>
<keyword evidence="9" id="KW-0443">Lipid metabolism</keyword>
<evidence type="ECO:0000256" key="13">
    <source>
        <dbReference type="SAM" id="Phobius"/>
    </source>
</evidence>
<keyword evidence="3" id="KW-0444">Lipid biosynthesis</keyword>
<keyword evidence="10 13" id="KW-0472">Membrane</keyword>
<evidence type="ECO:0000256" key="7">
    <source>
        <dbReference type="ARBA" id="ARBA00022989"/>
    </source>
</evidence>
<keyword evidence="8" id="KW-0756">Sterol biosynthesis</keyword>
<evidence type="ECO:0000256" key="11">
    <source>
        <dbReference type="ARBA" id="ARBA00023166"/>
    </source>
</evidence>
<reference evidence="14 15" key="1">
    <citation type="journal article" date="2024" name="Nat. Commun.">
        <title>Phylogenomics reveals the evolutionary origins of lichenization in chlorophyte algae.</title>
        <authorList>
            <person name="Puginier C."/>
            <person name="Libourel C."/>
            <person name="Otte J."/>
            <person name="Skaloud P."/>
            <person name="Haon M."/>
            <person name="Grisel S."/>
            <person name="Petersen M."/>
            <person name="Berrin J.G."/>
            <person name="Delaux P.M."/>
            <person name="Dal Grande F."/>
            <person name="Keller J."/>
        </authorList>
    </citation>
    <scope>NUCLEOTIDE SEQUENCE [LARGE SCALE GENOMIC DNA]</scope>
    <source>
        <strain evidence="14 15">SAG 2043</strain>
    </source>
</reference>
<evidence type="ECO:0000256" key="8">
    <source>
        <dbReference type="ARBA" id="ARBA00023011"/>
    </source>
</evidence>
<evidence type="ECO:0000256" key="5">
    <source>
        <dbReference type="ARBA" id="ARBA00022824"/>
    </source>
</evidence>
<dbReference type="Proteomes" id="UP001489004">
    <property type="component" value="Unassembled WGS sequence"/>
</dbReference>
<accession>A0AAW1Q7L9</accession>
<keyword evidence="11" id="KW-1207">Sterol metabolism</keyword>
<evidence type="ECO:0000313" key="15">
    <source>
        <dbReference type="Proteomes" id="UP001489004"/>
    </source>
</evidence>